<comment type="caution">
    <text evidence="2">The sequence shown here is derived from an EMBL/GenBank/DDBJ whole genome shotgun (WGS) entry which is preliminary data.</text>
</comment>
<feature type="compositionally biased region" description="Basic and acidic residues" evidence="1">
    <location>
        <begin position="16"/>
        <end position="30"/>
    </location>
</feature>
<dbReference type="EMBL" id="ML996266">
    <property type="protein sequence ID" value="KAF2728804.1"/>
    <property type="molecule type" value="Genomic_DNA"/>
</dbReference>
<protein>
    <submittedName>
        <fullName evidence="2">Uncharacterized protein</fullName>
    </submittedName>
</protein>
<feature type="region of interest" description="Disordered" evidence="1">
    <location>
        <begin position="12"/>
        <end position="113"/>
    </location>
</feature>
<dbReference type="Proteomes" id="UP000799444">
    <property type="component" value="Unassembled WGS sequence"/>
</dbReference>
<reference evidence="2" key="1">
    <citation type="journal article" date="2020" name="Stud. Mycol.">
        <title>101 Dothideomycetes genomes: a test case for predicting lifestyles and emergence of pathogens.</title>
        <authorList>
            <person name="Haridas S."/>
            <person name="Albert R."/>
            <person name="Binder M."/>
            <person name="Bloem J."/>
            <person name="Labutti K."/>
            <person name="Salamov A."/>
            <person name="Andreopoulos B."/>
            <person name="Baker S."/>
            <person name="Barry K."/>
            <person name="Bills G."/>
            <person name="Bluhm B."/>
            <person name="Cannon C."/>
            <person name="Castanera R."/>
            <person name="Culley D."/>
            <person name="Daum C."/>
            <person name="Ezra D."/>
            <person name="Gonzalez J."/>
            <person name="Henrissat B."/>
            <person name="Kuo A."/>
            <person name="Liang C."/>
            <person name="Lipzen A."/>
            <person name="Lutzoni F."/>
            <person name="Magnuson J."/>
            <person name="Mondo S."/>
            <person name="Nolan M."/>
            <person name="Ohm R."/>
            <person name="Pangilinan J."/>
            <person name="Park H.-J."/>
            <person name="Ramirez L."/>
            <person name="Alfaro M."/>
            <person name="Sun H."/>
            <person name="Tritt A."/>
            <person name="Yoshinaga Y."/>
            <person name="Zwiers L.-H."/>
            <person name="Turgeon B."/>
            <person name="Goodwin S."/>
            <person name="Spatafora J."/>
            <person name="Crous P."/>
            <person name="Grigoriev I."/>
        </authorList>
    </citation>
    <scope>NUCLEOTIDE SEQUENCE</scope>
    <source>
        <strain evidence="2">CBS 125425</strain>
    </source>
</reference>
<sequence>MFRDLAALTIQIDESQQPRRLQDLPFRDGPRISSQLGESAGAPPTTPVQPSQHPGSSSATGEGAVTKQIASEETEVVDMPKSSIMLESQSSDVAVKGAEATPLNGNEETYEHA</sequence>
<accession>A0A9P4UW14</accession>
<feature type="compositionally biased region" description="Polar residues" evidence="1">
    <location>
        <begin position="48"/>
        <end position="60"/>
    </location>
</feature>
<dbReference type="AlphaFoldDB" id="A0A9P4UW14"/>
<evidence type="ECO:0000313" key="3">
    <source>
        <dbReference type="Proteomes" id="UP000799444"/>
    </source>
</evidence>
<proteinExistence type="predicted"/>
<evidence type="ECO:0000256" key="1">
    <source>
        <dbReference type="SAM" id="MobiDB-lite"/>
    </source>
</evidence>
<name>A0A9P4UW14_9PLEO</name>
<organism evidence="2 3">
    <name type="scientific">Polyplosphaeria fusca</name>
    <dbReference type="NCBI Taxonomy" id="682080"/>
    <lineage>
        <taxon>Eukaryota</taxon>
        <taxon>Fungi</taxon>
        <taxon>Dikarya</taxon>
        <taxon>Ascomycota</taxon>
        <taxon>Pezizomycotina</taxon>
        <taxon>Dothideomycetes</taxon>
        <taxon>Pleosporomycetidae</taxon>
        <taxon>Pleosporales</taxon>
        <taxon>Tetraplosphaeriaceae</taxon>
        <taxon>Polyplosphaeria</taxon>
    </lineage>
</organism>
<keyword evidence="3" id="KW-1185">Reference proteome</keyword>
<evidence type="ECO:0000313" key="2">
    <source>
        <dbReference type="EMBL" id="KAF2728804.1"/>
    </source>
</evidence>
<gene>
    <name evidence="2" type="ORF">EJ04DRAFT_569212</name>
</gene>